<dbReference type="GO" id="GO:0046872">
    <property type="term" value="F:metal ion binding"/>
    <property type="evidence" value="ECO:0007669"/>
    <property type="project" value="InterPro"/>
</dbReference>
<dbReference type="Pfam" id="PF02785">
    <property type="entry name" value="Biotin_carb_C"/>
    <property type="match status" value="1"/>
</dbReference>
<dbReference type="PROSITE" id="PS50975">
    <property type="entry name" value="ATP_GRASP"/>
    <property type="match status" value="1"/>
</dbReference>
<evidence type="ECO:0000256" key="2">
    <source>
        <dbReference type="ARBA" id="ARBA00022741"/>
    </source>
</evidence>
<dbReference type="InterPro" id="IPR055268">
    <property type="entry name" value="PCB-like"/>
</dbReference>
<dbReference type="EMBL" id="AP021906">
    <property type="protein sequence ID" value="BBP89039.1"/>
    <property type="molecule type" value="Genomic_DNA"/>
</dbReference>
<dbReference type="GO" id="GO:0006094">
    <property type="term" value="P:gluconeogenesis"/>
    <property type="evidence" value="ECO:0007669"/>
    <property type="project" value="TreeGrafter"/>
</dbReference>
<dbReference type="SMART" id="SM00878">
    <property type="entry name" value="Biotin_carb_C"/>
    <property type="match status" value="1"/>
</dbReference>
<protein>
    <submittedName>
        <fullName evidence="7">Uncharacterized protein</fullName>
    </submittedName>
</protein>
<dbReference type="InterPro" id="IPR011761">
    <property type="entry name" value="ATP-grasp"/>
</dbReference>
<evidence type="ECO:0000259" key="5">
    <source>
        <dbReference type="PROSITE" id="PS50975"/>
    </source>
</evidence>
<dbReference type="SUPFAM" id="SSF56059">
    <property type="entry name" value="Glutathione synthetase ATP-binding domain-like"/>
    <property type="match status" value="1"/>
</dbReference>
<dbReference type="InterPro" id="IPR011764">
    <property type="entry name" value="Biotin_carboxylation_dom"/>
</dbReference>
<dbReference type="AlphaFoldDB" id="A0A5S9MAR1"/>
<evidence type="ECO:0000259" key="6">
    <source>
        <dbReference type="PROSITE" id="PS50979"/>
    </source>
</evidence>
<dbReference type="InterPro" id="IPR005482">
    <property type="entry name" value="Biotin_COase_C"/>
</dbReference>
<organism evidence="7 8">
    <name type="scientific">Bacillus safensis</name>
    <dbReference type="NCBI Taxonomy" id="561879"/>
    <lineage>
        <taxon>Bacteria</taxon>
        <taxon>Bacillati</taxon>
        <taxon>Bacillota</taxon>
        <taxon>Bacilli</taxon>
        <taxon>Bacillales</taxon>
        <taxon>Bacillaceae</taxon>
        <taxon>Bacillus</taxon>
    </lineage>
</organism>
<dbReference type="SUPFAM" id="SSF51246">
    <property type="entry name" value="Rudiment single hybrid motif"/>
    <property type="match status" value="1"/>
</dbReference>
<keyword evidence="3 4" id="KW-0067">ATP-binding</keyword>
<name>A0A5S9MAR1_BACIA</name>
<evidence type="ECO:0000256" key="4">
    <source>
        <dbReference type="PROSITE-ProRule" id="PRU00409"/>
    </source>
</evidence>
<dbReference type="Gene3D" id="3.30.470.20">
    <property type="entry name" value="ATP-grasp fold, B domain"/>
    <property type="match status" value="1"/>
</dbReference>
<evidence type="ECO:0000256" key="1">
    <source>
        <dbReference type="ARBA" id="ARBA00022598"/>
    </source>
</evidence>
<dbReference type="PANTHER" id="PTHR43778">
    <property type="entry name" value="PYRUVATE CARBOXYLASE"/>
    <property type="match status" value="1"/>
</dbReference>
<evidence type="ECO:0000313" key="7">
    <source>
        <dbReference type="EMBL" id="BBP89039.1"/>
    </source>
</evidence>
<sequence>MKIFCEAAVQLAKNVSYINAGTVEFLVANGEFYFIEVNPRVQVEHTITEMITGVDIVQTQILVAKGHNLHSKEVGIPKQEDIFTHGFAIQSRVTTEDPLNDFMPDTGKIMAYRSGGGFGVRLDTGNSFQGAVITPYYDSLLVKLSTWALTFDQAAAKMVRNLQEFRIRGIKTNIPFLENVAKHEKFLKGEYDTSFIDSTPELFNFPKQKKTAERRC</sequence>
<dbReference type="PANTHER" id="PTHR43778:SF2">
    <property type="entry name" value="PYRUVATE CARBOXYLASE, MITOCHONDRIAL"/>
    <property type="match status" value="1"/>
</dbReference>
<dbReference type="PROSITE" id="PS50979">
    <property type="entry name" value="BC"/>
    <property type="match status" value="1"/>
</dbReference>
<accession>A0A5S9MAR1</accession>
<keyword evidence="2 4" id="KW-0547">Nucleotide-binding</keyword>
<feature type="domain" description="ATP-grasp" evidence="5">
    <location>
        <begin position="6"/>
        <end position="65"/>
    </location>
</feature>
<dbReference type="InterPro" id="IPR011054">
    <property type="entry name" value="Rudment_hybrid_motif"/>
</dbReference>
<keyword evidence="1" id="KW-0436">Ligase</keyword>
<dbReference type="GO" id="GO:0005524">
    <property type="term" value="F:ATP binding"/>
    <property type="evidence" value="ECO:0007669"/>
    <property type="project" value="UniProtKB-UniRule"/>
</dbReference>
<dbReference type="GO" id="GO:0004736">
    <property type="term" value="F:pyruvate carboxylase activity"/>
    <property type="evidence" value="ECO:0007669"/>
    <property type="project" value="TreeGrafter"/>
</dbReference>
<dbReference type="PROSITE" id="PS00867">
    <property type="entry name" value="CPSASE_2"/>
    <property type="match status" value="1"/>
</dbReference>
<dbReference type="Pfam" id="PF02786">
    <property type="entry name" value="CPSase_L_D2"/>
    <property type="match status" value="1"/>
</dbReference>
<dbReference type="InterPro" id="IPR005479">
    <property type="entry name" value="CPAse_ATP-bd"/>
</dbReference>
<dbReference type="GO" id="GO:0005737">
    <property type="term" value="C:cytoplasm"/>
    <property type="evidence" value="ECO:0007669"/>
    <property type="project" value="TreeGrafter"/>
</dbReference>
<evidence type="ECO:0000313" key="8">
    <source>
        <dbReference type="Proteomes" id="UP000464658"/>
    </source>
</evidence>
<proteinExistence type="predicted"/>
<dbReference type="Proteomes" id="UP000464658">
    <property type="component" value="Chromosome"/>
</dbReference>
<gene>
    <name evidence="7" type="ORF">BsIDN1_26570</name>
</gene>
<feature type="domain" description="Biotin carboxylation" evidence="6">
    <location>
        <begin position="1"/>
        <end position="201"/>
    </location>
</feature>
<reference evidence="7 8" key="1">
    <citation type="submission" date="2019-12" db="EMBL/GenBank/DDBJ databases">
        <title>Full genome sequence of a Bacillus safensis strain isolated from commercially available natto in Indonesia.</title>
        <authorList>
            <person name="Yoshida M."/>
            <person name="Uomi M."/>
            <person name="Waturangi D."/>
            <person name="Ekaputri J.J."/>
            <person name="Setiamarga D.H.E."/>
        </authorList>
    </citation>
    <scope>NUCLEOTIDE SEQUENCE [LARGE SCALE GENOMIC DNA]</scope>
    <source>
        <strain evidence="7 8">IDN1</strain>
    </source>
</reference>
<evidence type="ECO:0000256" key="3">
    <source>
        <dbReference type="ARBA" id="ARBA00022840"/>
    </source>
</evidence>